<organism evidence="1 2">
    <name type="scientific">Trichinella spiralis</name>
    <name type="common">Trichina worm</name>
    <dbReference type="NCBI Taxonomy" id="6334"/>
    <lineage>
        <taxon>Eukaryota</taxon>
        <taxon>Metazoa</taxon>
        <taxon>Ecdysozoa</taxon>
        <taxon>Nematoda</taxon>
        <taxon>Enoplea</taxon>
        <taxon>Dorylaimia</taxon>
        <taxon>Trichinellida</taxon>
        <taxon>Trichinellidae</taxon>
        <taxon>Trichinella</taxon>
    </lineage>
</organism>
<reference evidence="1 2" key="1">
    <citation type="submission" date="2015-01" db="EMBL/GenBank/DDBJ databases">
        <title>Evolution of Trichinella species and genotypes.</title>
        <authorList>
            <person name="Korhonen P.K."/>
            <person name="Edoardo P."/>
            <person name="Giuseppe L.R."/>
            <person name="Gasser R.B."/>
        </authorList>
    </citation>
    <scope>NUCLEOTIDE SEQUENCE [LARGE SCALE GENOMIC DNA]</scope>
    <source>
        <strain evidence="1">ISS3</strain>
    </source>
</reference>
<proteinExistence type="predicted"/>
<evidence type="ECO:0000313" key="2">
    <source>
        <dbReference type="Proteomes" id="UP000054776"/>
    </source>
</evidence>
<dbReference type="EMBL" id="JYDH01005349">
    <property type="protein sequence ID" value="KRY03242.1"/>
    <property type="molecule type" value="Genomic_DNA"/>
</dbReference>
<dbReference type="AlphaFoldDB" id="A0A0V0YTX2"/>
<protein>
    <submittedName>
        <fullName evidence="1">Uncharacterized protein</fullName>
    </submittedName>
</protein>
<dbReference type="Proteomes" id="UP000054776">
    <property type="component" value="Unassembled WGS sequence"/>
</dbReference>
<dbReference type="InParanoid" id="A0A0V0YTX2"/>
<accession>A0A0V0YTX2</accession>
<keyword evidence="2" id="KW-1185">Reference proteome</keyword>
<sequence>MLWNRTVKKYGNRKKLSVSKLASLICRREIMSQFQNTVFKNEMNPK</sequence>
<evidence type="ECO:0000313" key="1">
    <source>
        <dbReference type="EMBL" id="KRY03242.1"/>
    </source>
</evidence>
<name>A0A0V0YTX2_TRISP</name>
<gene>
    <name evidence="1" type="ORF">T01_13678</name>
</gene>
<comment type="caution">
    <text evidence="1">The sequence shown here is derived from an EMBL/GenBank/DDBJ whole genome shotgun (WGS) entry which is preliminary data.</text>
</comment>